<reference evidence="2 3" key="1">
    <citation type="submission" date="2020-08" db="EMBL/GenBank/DDBJ databases">
        <title>Sequencing the genomes of 1000 actinobacteria strains.</title>
        <authorList>
            <person name="Klenk H.-P."/>
        </authorList>
    </citation>
    <scope>NUCLEOTIDE SEQUENCE [LARGE SCALE GENOMIC DNA]</scope>
    <source>
        <strain evidence="2 3">DSM 45507</strain>
    </source>
</reference>
<name>A0A7W9GK51_9ACTN</name>
<dbReference type="EMBL" id="JACHMB010000001">
    <property type="protein sequence ID" value="MBB5785197.1"/>
    <property type="molecule type" value="Genomic_DNA"/>
</dbReference>
<protein>
    <submittedName>
        <fullName evidence="2">Uncharacterized protein</fullName>
    </submittedName>
</protein>
<evidence type="ECO:0000256" key="1">
    <source>
        <dbReference type="SAM" id="MobiDB-lite"/>
    </source>
</evidence>
<evidence type="ECO:0000313" key="2">
    <source>
        <dbReference type="EMBL" id="MBB5785197.1"/>
    </source>
</evidence>
<keyword evidence="3" id="KW-1185">Reference proteome</keyword>
<organism evidence="2 3">
    <name type="scientific">Nonomuraea jabiensis</name>
    <dbReference type="NCBI Taxonomy" id="882448"/>
    <lineage>
        <taxon>Bacteria</taxon>
        <taxon>Bacillati</taxon>
        <taxon>Actinomycetota</taxon>
        <taxon>Actinomycetes</taxon>
        <taxon>Streptosporangiales</taxon>
        <taxon>Streptosporangiaceae</taxon>
        <taxon>Nonomuraea</taxon>
    </lineage>
</organism>
<dbReference type="AlphaFoldDB" id="A0A7W9GK51"/>
<evidence type="ECO:0000313" key="3">
    <source>
        <dbReference type="Proteomes" id="UP000579153"/>
    </source>
</evidence>
<gene>
    <name evidence="2" type="ORF">HD596_011953</name>
</gene>
<dbReference type="Proteomes" id="UP000579153">
    <property type="component" value="Unassembled WGS sequence"/>
</dbReference>
<accession>A0A7W9GK51</accession>
<feature type="region of interest" description="Disordered" evidence="1">
    <location>
        <begin position="1"/>
        <end position="23"/>
    </location>
</feature>
<proteinExistence type="predicted"/>
<sequence>MAHIAPVVGDGSGDGTTWPERVTDEEYAALATVDG</sequence>
<comment type="caution">
    <text evidence="2">The sequence shown here is derived from an EMBL/GenBank/DDBJ whole genome shotgun (WGS) entry which is preliminary data.</text>
</comment>